<dbReference type="EC" id="2.4.-.-" evidence="3"/>
<dbReference type="SUPFAM" id="SSF53756">
    <property type="entry name" value="UDP-Glycosyltransferase/glycogen phosphorylase"/>
    <property type="match status" value="1"/>
</dbReference>
<feature type="domain" description="Glycosyl transferase family 1" evidence="1">
    <location>
        <begin position="575"/>
        <end position="724"/>
    </location>
</feature>
<dbReference type="Proteomes" id="UP001302020">
    <property type="component" value="Chromosome"/>
</dbReference>
<dbReference type="Pfam" id="PF00534">
    <property type="entry name" value="Glycos_transf_1"/>
    <property type="match status" value="1"/>
</dbReference>
<feature type="domain" description="Spore protein YkvP/CgeB glycosyl transferase-like" evidence="2">
    <location>
        <begin position="159"/>
        <end position="316"/>
    </location>
</feature>
<organism evidence="3 4">
    <name type="scientific">Xanthomonas rydalmerensis</name>
    <dbReference type="NCBI Taxonomy" id="3046274"/>
    <lineage>
        <taxon>Bacteria</taxon>
        <taxon>Pseudomonadati</taxon>
        <taxon>Pseudomonadota</taxon>
        <taxon>Gammaproteobacteria</taxon>
        <taxon>Lysobacterales</taxon>
        <taxon>Lysobacteraceae</taxon>
        <taxon>Xanthomonas</taxon>
    </lineage>
</organism>
<evidence type="ECO:0000259" key="1">
    <source>
        <dbReference type="Pfam" id="PF00534"/>
    </source>
</evidence>
<dbReference type="Gene3D" id="3.40.50.2000">
    <property type="entry name" value="Glycogen Phosphorylase B"/>
    <property type="match status" value="1"/>
</dbReference>
<dbReference type="EMBL" id="CP126172">
    <property type="protein sequence ID" value="WOS40311.1"/>
    <property type="molecule type" value="Genomic_DNA"/>
</dbReference>
<dbReference type="RefSeq" id="WP_317843829.1">
    <property type="nucleotide sequence ID" value="NZ_CP126170.1"/>
</dbReference>
<evidence type="ECO:0000259" key="2">
    <source>
        <dbReference type="Pfam" id="PF13524"/>
    </source>
</evidence>
<keyword evidence="4" id="KW-1185">Reference proteome</keyword>
<dbReference type="PANTHER" id="PTHR45947">
    <property type="entry name" value="SULFOQUINOVOSYL TRANSFERASE SQD2"/>
    <property type="match status" value="1"/>
</dbReference>
<proteinExistence type="predicted"/>
<protein>
    <submittedName>
        <fullName evidence="3">Glycosyltransferase</fullName>
        <ecNumber evidence="3">2.4.-.-</ecNumber>
    </submittedName>
</protein>
<dbReference type="InterPro" id="IPR001296">
    <property type="entry name" value="Glyco_trans_1"/>
</dbReference>
<sequence length="838" mass="93132">MKPWRVLLLDTKRSNPNHYICLAIARALAQHGGVECMIKADYGSAIAQAQRHGCNLLLAFDGEELDRSVVERLVDVCGRAVLWVTEDPYERSINVKNSDLFDLVFTNDAGSVAGYGAKGRHLPFAADEHFHFHALPEVDDGHYFYDLFFAGTAWPNRAEFLGKLQAAIPDIRLKLALPANPYIPAPKLGMELSEYDWRTPNTEFAKFSNRSRSVLTLHRAFSSSGNDPVAHTPGPRFFEVALAGGFQLVDTSIPEIRVDDFFTEGKEYVGFSSVQECIQKLEHYLAYSQERLAIARAAQQRARAEHLYANRVQTLFAELEALAVVPVPVPSLQPAPRARRRLMMVSHNILGVEPYGGVEVYQDSMRQALRDEFELFFYVPDRTVTPVGMRYVVYNEAMQVVQSFDCASPLDDALLSCPEREQMFSGLLEKFRIDLVHFQHLIGHVPSLGFIPSALGIPSVLSLHDYYVVCSRFNLLDYRGVYCNIPALPAETCDVCLNAAHGLAAGSQAKRRAFYGRMLLAMDALHANTEGVASLFRTMYPLLEGSEKLRVMGVPMPLGDERAKVPQHPPEMPDAPLRIAIVGNFTKNKGGDQLVHAFNQLRTDNVEFTVIGRLSEPYNEIFNVLKIPNLRVHGAYRPGSLPQILAGFSMSMHFSIWPETYCISLSEAWSAGLVPIVSDTGALGERVADGVNGFKLPMGESGAIVSLVRRLIADRAEVERVRANVHAGLGVGHQEHTQWLSGLYHGLLAQLPPWRARDAGSPPRGQTLKEIGVLLMDREWTIQPRGATVVVNEVAQLVPTPEPGRLRRLYRYFRKNGAVNTARRLASKVVSRLSGAAK</sequence>
<dbReference type="Pfam" id="PF13524">
    <property type="entry name" value="Glyco_trans_1_2"/>
    <property type="match status" value="1"/>
</dbReference>
<dbReference type="InterPro" id="IPR050194">
    <property type="entry name" value="Glycosyltransferase_grp1"/>
</dbReference>
<reference evidence="3 4" key="1">
    <citation type="submission" date="2023-05" db="EMBL/GenBank/DDBJ databases">
        <title>Xanthomonas rydalmerenesis sp. nov., a novel Xanthomonas species isolated from Fragaria x ananassa.</title>
        <authorList>
            <person name="McKnight D.J.E."/>
            <person name="Wong-Bajracharya J."/>
            <person name="Okoh E.B."/>
            <person name="Snijders F."/>
            <person name="Lidbetter F."/>
            <person name="Webster J."/>
            <person name="Djordjevic S.P."/>
            <person name="Bogema D.R."/>
            <person name="Chapman T.A."/>
        </authorList>
    </citation>
    <scope>NUCLEOTIDE SEQUENCE [LARGE SCALE GENOMIC DNA]</scope>
    <source>
        <strain evidence="3 4">DAR34883</strain>
    </source>
</reference>
<evidence type="ECO:0000313" key="4">
    <source>
        <dbReference type="Proteomes" id="UP001302020"/>
    </source>
</evidence>
<accession>A0ABZ0JKJ0</accession>
<keyword evidence="3" id="KW-0808">Transferase</keyword>
<keyword evidence="3" id="KW-0328">Glycosyltransferase</keyword>
<evidence type="ECO:0000313" key="3">
    <source>
        <dbReference type="EMBL" id="WOS40311.1"/>
    </source>
</evidence>
<dbReference type="GO" id="GO:0016757">
    <property type="term" value="F:glycosyltransferase activity"/>
    <property type="evidence" value="ECO:0007669"/>
    <property type="project" value="UniProtKB-KW"/>
</dbReference>
<name>A0ABZ0JKJ0_9XANT</name>
<dbReference type="InterPro" id="IPR055259">
    <property type="entry name" value="YkvP/CgeB_Glyco_trans-like"/>
</dbReference>
<dbReference type="PANTHER" id="PTHR45947:SF13">
    <property type="entry name" value="TRANSFERASE"/>
    <property type="match status" value="1"/>
</dbReference>
<gene>
    <name evidence="3" type="ORF">QN243_18260</name>
</gene>